<evidence type="ECO:0000259" key="6">
    <source>
        <dbReference type="SMART" id="SM00965"/>
    </source>
</evidence>
<evidence type="ECO:0000313" key="8">
    <source>
        <dbReference type="Proteomes" id="UP000194873"/>
    </source>
</evidence>
<accession>A0A243WJJ2</accession>
<keyword evidence="2" id="KW-0472">Membrane</keyword>
<feature type="chain" id="PRO_5013032240" description="Secretin/TonB short N-terminal domain-containing protein" evidence="5">
    <location>
        <begin position="27"/>
        <end position="578"/>
    </location>
</feature>
<keyword evidence="5" id="KW-0732">Signal</keyword>
<reference evidence="7 8" key="1">
    <citation type="submission" date="2017-01" db="EMBL/GenBank/DDBJ databases">
        <title>A new Hymenobacter.</title>
        <authorList>
            <person name="Liang Y."/>
            <person name="Feng F."/>
        </authorList>
    </citation>
    <scope>NUCLEOTIDE SEQUENCE [LARGE SCALE GENOMIC DNA]</scope>
    <source>
        <strain evidence="7">MIMBbqt21</strain>
    </source>
</reference>
<keyword evidence="1" id="KW-0813">Transport</keyword>
<dbReference type="SMART" id="SM00965">
    <property type="entry name" value="STN"/>
    <property type="match status" value="1"/>
</dbReference>
<dbReference type="InterPro" id="IPR011662">
    <property type="entry name" value="Secretin/TonB_short_N"/>
</dbReference>
<feature type="compositionally biased region" description="Low complexity" evidence="4">
    <location>
        <begin position="175"/>
        <end position="191"/>
    </location>
</feature>
<feature type="region of interest" description="Disordered" evidence="4">
    <location>
        <begin position="114"/>
        <end position="255"/>
    </location>
</feature>
<evidence type="ECO:0000256" key="4">
    <source>
        <dbReference type="SAM" id="MobiDB-lite"/>
    </source>
</evidence>
<dbReference type="InterPro" id="IPR032508">
    <property type="entry name" value="FecR_C"/>
</dbReference>
<proteinExistence type="predicted"/>
<feature type="signal peptide" evidence="5">
    <location>
        <begin position="1"/>
        <end position="26"/>
    </location>
</feature>
<sequence length="578" mass="60843">MINTAQNRVCLVLAALLLSIQQPLVAQTKPSPVLERNVSVDFQKVPLESALRTLRQRYGVNLSYSNTALNLRQPVTLRLQNQPLRTVLDNLLRDTNVGYQLVGNQVVLHPAPTKPTTITASAAGTTASTAPPTRTTEPRLGTEEPTAASKPASQTPSAKSATVPGKEASKPAPRKPTSATTAPSASKSTASNNLPSRTSTPKSGATEPSSSDGNGVTASTAPATAVLNQPAAPDSSAQLVSTPEEKTDSEEANRATITKPVQVSFFWPLGSNGFSSGRAVNKLSLNVLAGYQAGVDGFEAASLLNVDRYDVKGAQVAGVGNVVGKQLTGFQGAGVMNVLGGEANGWQAAGVLNLAKRAVHGGQAAGVFNATLGEVRGVQAAGVFNVARSVHGVQLAGVVNIADSVDGISIAPFNLVRHGYHRLEITNSETWPVSASLKLGGSSAFYTFVTGAYDDFGNGPRRWALGYGIGTEAWSRKRLSLALDAVAMHVNEEQRGWTDELNLHNQVRLLLGFAPFKAGGRLRIVAGPTASVLVTQRYDSGEQKIYSNLTKGHKLWLNEGSARTRVFGWFGYSAGIRF</sequence>
<name>A0A243WJJ2_9BACT</name>
<feature type="domain" description="Secretin/TonB short N-terminal" evidence="6">
    <location>
        <begin position="60"/>
        <end position="111"/>
    </location>
</feature>
<dbReference type="RefSeq" id="WP_086592309.1">
    <property type="nucleotide sequence ID" value="NZ_MTSE01000001.1"/>
</dbReference>
<feature type="compositionally biased region" description="Polar residues" evidence="4">
    <location>
        <begin position="192"/>
        <end position="222"/>
    </location>
</feature>
<keyword evidence="8" id="KW-1185">Reference proteome</keyword>
<evidence type="ECO:0000256" key="5">
    <source>
        <dbReference type="SAM" id="SignalP"/>
    </source>
</evidence>
<feature type="compositionally biased region" description="Low complexity" evidence="4">
    <location>
        <begin position="115"/>
        <end position="135"/>
    </location>
</feature>
<dbReference type="Gene3D" id="3.55.50.30">
    <property type="match status" value="1"/>
</dbReference>
<dbReference type="Proteomes" id="UP000194873">
    <property type="component" value="Unassembled WGS sequence"/>
</dbReference>
<evidence type="ECO:0000313" key="7">
    <source>
        <dbReference type="EMBL" id="OUJ76058.1"/>
    </source>
</evidence>
<dbReference type="AlphaFoldDB" id="A0A243WJJ2"/>
<dbReference type="Pfam" id="PF16344">
    <property type="entry name" value="FecR_C"/>
    <property type="match status" value="1"/>
</dbReference>
<dbReference type="GO" id="GO:0019867">
    <property type="term" value="C:outer membrane"/>
    <property type="evidence" value="ECO:0007669"/>
    <property type="project" value="InterPro"/>
</dbReference>
<keyword evidence="3" id="KW-0998">Cell outer membrane</keyword>
<protein>
    <recommendedName>
        <fullName evidence="6">Secretin/TonB short N-terminal domain-containing protein</fullName>
    </recommendedName>
</protein>
<comment type="caution">
    <text evidence="7">The sequence shown here is derived from an EMBL/GenBank/DDBJ whole genome shotgun (WGS) entry which is preliminary data.</text>
</comment>
<evidence type="ECO:0000256" key="2">
    <source>
        <dbReference type="ARBA" id="ARBA00023136"/>
    </source>
</evidence>
<feature type="compositionally biased region" description="Basic and acidic residues" evidence="4">
    <location>
        <begin position="243"/>
        <end position="253"/>
    </location>
</feature>
<dbReference type="EMBL" id="MTSE01000001">
    <property type="protein sequence ID" value="OUJ76058.1"/>
    <property type="molecule type" value="Genomic_DNA"/>
</dbReference>
<dbReference type="OrthoDB" id="5505971at2"/>
<gene>
    <name evidence="7" type="ORF">BXP70_01930</name>
</gene>
<evidence type="ECO:0000256" key="3">
    <source>
        <dbReference type="ARBA" id="ARBA00023237"/>
    </source>
</evidence>
<organism evidence="7 8">
    <name type="scientific">Hymenobacter crusticola</name>
    <dbReference type="NCBI Taxonomy" id="1770526"/>
    <lineage>
        <taxon>Bacteria</taxon>
        <taxon>Pseudomonadati</taxon>
        <taxon>Bacteroidota</taxon>
        <taxon>Cytophagia</taxon>
        <taxon>Cytophagales</taxon>
        <taxon>Hymenobacteraceae</taxon>
        <taxon>Hymenobacter</taxon>
    </lineage>
</organism>
<feature type="compositionally biased region" description="Polar residues" evidence="4">
    <location>
        <begin position="151"/>
        <end position="160"/>
    </location>
</feature>
<evidence type="ECO:0000256" key="1">
    <source>
        <dbReference type="ARBA" id="ARBA00022448"/>
    </source>
</evidence>